<organism evidence="2 3">
    <name type="scientific">Thermobifida fusca TM51</name>
    <dbReference type="NCBI Taxonomy" id="1169414"/>
    <lineage>
        <taxon>Bacteria</taxon>
        <taxon>Bacillati</taxon>
        <taxon>Actinomycetota</taxon>
        <taxon>Actinomycetes</taxon>
        <taxon>Streptosporangiales</taxon>
        <taxon>Nocardiopsidaceae</taxon>
        <taxon>Thermobifida</taxon>
    </lineage>
</organism>
<keyword evidence="3" id="KW-1185">Reference proteome</keyword>
<name>A0A9P2T934_THEFU</name>
<feature type="region of interest" description="Disordered" evidence="1">
    <location>
        <begin position="127"/>
        <end position="174"/>
    </location>
</feature>
<comment type="caution">
    <text evidence="2">The sequence shown here is derived from an EMBL/GenBank/DDBJ whole genome shotgun (WGS) entry which is preliminary data.</text>
</comment>
<gene>
    <name evidence="2" type="ORF">TM51_14576</name>
</gene>
<dbReference type="RefSeq" id="WP_011293259.1">
    <property type="nucleotide sequence ID" value="NZ_AOSG01000086.1"/>
</dbReference>
<evidence type="ECO:0000313" key="2">
    <source>
        <dbReference type="EMBL" id="EOR69981.1"/>
    </source>
</evidence>
<sequence>MNESDGIEEALYENLREALHVAEQLGRQWASVIGKIREIAEREREEAARRAAAQARYQAVWDKAREKLAVVDNPQWWRQATVVEIAEVHEVVTAWREHETEAARIDVVYRRTLERYEMSVISSEQVHEAPVYEAPREDRSAHASAEYDFDGAGPLVPEPTAGEKGEAALPPWDSAERRVLMEQRMRESGVSSELIKVHMRVHRMNARPPQAAVRDRRRVLSSSTSRSRVLSRQLDKPRAITR</sequence>
<dbReference type="Proteomes" id="UP000014184">
    <property type="component" value="Unassembled WGS sequence"/>
</dbReference>
<dbReference type="EMBL" id="AOSG01000086">
    <property type="protein sequence ID" value="EOR69981.1"/>
    <property type="molecule type" value="Genomic_DNA"/>
</dbReference>
<evidence type="ECO:0000256" key="1">
    <source>
        <dbReference type="SAM" id="MobiDB-lite"/>
    </source>
</evidence>
<reference evidence="2 3" key="1">
    <citation type="journal article" date="2013" name="Genome Announc.">
        <title>Draft Genome Sequence of the Lignocellulose Decomposer Thermobifida fusca Strain TM51.</title>
        <authorList>
            <person name="Toth A."/>
            <person name="Barna T."/>
            <person name="Nagy I."/>
            <person name="Horvath B."/>
            <person name="Nagy I."/>
            <person name="Tancsics A."/>
            <person name="Kriszt B."/>
            <person name="Baka E."/>
            <person name="Fekete C."/>
            <person name="Kukolya J."/>
        </authorList>
    </citation>
    <scope>NUCLEOTIDE SEQUENCE [LARGE SCALE GENOMIC DNA]</scope>
    <source>
        <strain evidence="2 3">TM51</strain>
    </source>
</reference>
<protein>
    <submittedName>
        <fullName evidence="2">Uncharacterized protein</fullName>
    </submittedName>
</protein>
<dbReference type="AlphaFoldDB" id="A0A9P2T934"/>
<proteinExistence type="predicted"/>
<accession>A0A9P2T934</accession>
<evidence type="ECO:0000313" key="3">
    <source>
        <dbReference type="Proteomes" id="UP000014184"/>
    </source>
</evidence>
<feature type="compositionally biased region" description="Low complexity" evidence="1">
    <location>
        <begin position="220"/>
        <end position="232"/>
    </location>
</feature>
<feature type="region of interest" description="Disordered" evidence="1">
    <location>
        <begin position="205"/>
        <end position="242"/>
    </location>
</feature>
<feature type="compositionally biased region" description="Basic and acidic residues" evidence="1">
    <location>
        <begin position="233"/>
        <end position="242"/>
    </location>
</feature>